<dbReference type="Pfam" id="PF01510">
    <property type="entry name" value="Amidase_2"/>
    <property type="match status" value="1"/>
</dbReference>
<feature type="domain" description="N-acetylmuramoyl-L-alanine amidase" evidence="2">
    <location>
        <begin position="25"/>
        <end position="165"/>
    </location>
</feature>
<sequence>MSPRLHWLPDVLEGAGLKVARQPGWETRGSDTMGPIRGVICHYTATPDRTKVMPTLGLLIRGRDDLPGPLSQLGLGRDGTYFVIASGKANHAGRGAWNGIETGNSSFIGIEAENSGRRDDPWPPIQLDAYHRGVAAILAFVGRTAASCCGHAEWALPAGRKSDPGLDMHAFRQNVAAILGGAAPPPPIIPRAEPTGKGRPTLRRGDEGEHVHALQAKLGIAPPGPFGPKTEAAVRDFQRGKGMVPDGIVGPKTWLALDQLR</sequence>
<dbReference type="Gene3D" id="1.10.101.10">
    <property type="entry name" value="PGBD-like superfamily/PGBD"/>
    <property type="match status" value="1"/>
</dbReference>
<dbReference type="SUPFAM" id="SSF55846">
    <property type="entry name" value="N-acetylmuramoyl-L-alanine amidase-like"/>
    <property type="match status" value="1"/>
</dbReference>
<dbReference type="InterPro" id="IPR036365">
    <property type="entry name" value="PGBD-like_sf"/>
</dbReference>
<dbReference type="Pfam" id="PF01471">
    <property type="entry name" value="PG_binding_1"/>
    <property type="match status" value="1"/>
</dbReference>
<dbReference type="EMBL" id="BRXS01000007">
    <property type="protein sequence ID" value="GLC27792.1"/>
    <property type="molecule type" value="Genomic_DNA"/>
</dbReference>
<dbReference type="SUPFAM" id="SSF47090">
    <property type="entry name" value="PGBD-like"/>
    <property type="match status" value="1"/>
</dbReference>
<keyword evidence="4" id="KW-1185">Reference proteome</keyword>
<reference evidence="3" key="1">
    <citation type="submission" date="2022-08" db="EMBL/GenBank/DDBJ databases">
        <title>Draft genome sequencing of Roseisolibacter agri AW1220.</title>
        <authorList>
            <person name="Tobiishi Y."/>
            <person name="Tonouchi A."/>
        </authorList>
    </citation>
    <scope>NUCLEOTIDE SEQUENCE</scope>
    <source>
        <strain evidence="3">AW1220</strain>
    </source>
</reference>
<evidence type="ECO:0000313" key="3">
    <source>
        <dbReference type="EMBL" id="GLC27792.1"/>
    </source>
</evidence>
<evidence type="ECO:0000313" key="4">
    <source>
        <dbReference type="Proteomes" id="UP001161325"/>
    </source>
</evidence>
<dbReference type="GO" id="GO:0009253">
    <property type="term" value="P:peptidoglycan catabolic process"/>
    <property type="evidence" value="ECO:0007669"/>
    <property type="project" value="InterPro"/>
</dbReference>
<dbReference type="InterPro" id="IPR002502">
    <property type="entry name" value="Amidase_domain"/>
</dbReference>
<dbReference type="AlphaFoldDB" id="A0AA37V4D6"/>
<accession>A0AA37V4D6</accession>
<feature type="region of interest" description="Disordered" evidence="1">
    <location>
        <begin position="182"/>
        <end position="205"/>
    </location>
</feature>
<name>A0AA37V4D6_9BACT</name>
<dbReference type="Gene3D" id="3.40.80.10">
    <property type="entry name" value="Peptidoglycan recognition protein-like"/>
    <property type="match status" value="1"/>
</dbReference>
<proteinExistence type="predicted"/>
<gene>
    <name evidence="3" type="ORF">rosag_43050</name>
</gene>
<dbReference type="GO" id="GO:0008745">
    <property type="term" value="F:N-acetylmuramoyl-L-alanine amidase activity"/>
    <property type="evidence" value="ECO:0007669"/>
    <property type="project" value="InterPro"/>
</dbReference>
<comment type="caution">
    <text evidence="3">The sequence shown here is derived from an EMBL/GenBank/DDBJ whole genome shotgun (WGS) entry which is preliminary data.</text>
</comment>
<dbReference type="InterPro" id="IPR036505">
    <property type="entry name" value="Amidase/PGRP_sf"/>
</dbReference>
<dbReference type="SMART" id="SM00644">
    <property type="entry name" value="Ami_2"/>
    <property type="match status" value="1"/>
</dbReference>
<evidence type="ECO:0000256" key="1">
    <source>
        <dbReference type="SAM" id="MobiDB-lite"/>
    </source>
</evidence>
<evidence type="ECO:0000259" key="2">
    <source>
        <dbReference type="SMART" id="SM00644"/>
    </source>
</evidence>
<organism evidence="3 4">
    <name type="scientific">Roseisolibacter agri</name>
    <dbReference type="NCBI Taxonomy" id="2014610"/>
    <lineage>
        <taxon>Bacteria</taxon>
        <taxon>Pseudomonadati</taxon>
        <taxon>Gemmatimonadota</taxon>
        <taxon>Gemmatimonadia</taxon>
        <taxon>Gemmatimonadales</taxon>
        <taxon>Gemmatimonadaceae</taxon>
        <taxon>Roseisolibacter</taxon>
    </lineage>
</organism>
<protein>
    <submittedName>
        <fullName evidence="3">N-acetylmuramoyl-L-alanine amidase</fullName>
    </submittedName>
</protein>
<dbReference type="RefSeq" id="WP_284352222.1">
    <property type="nucleotide sequence ID" value="NZ_BRXS01000007.1"/>
</dbReference>
<dbReference type="InterPro" id="IPR002477">
    <property type="entry name" value="Peptidoglycan-bd-like"/>
</dbReference>
<dbReference type="InterPro" id="IPR036366">
    <property type="entry name" value="PGBDSf"/>
</dbReference>
<dbReference type="Proteomes" id="UP001161325">
    <property type="component" value="Unassembled WGS sequence"/>
</dbReference>